<organism evidence="13 14">
    <name type="scientific">Emticicia agri</name>
    <dbReference type="NCBI Taxonomy" id="2492393"/>
    <lineage>
        <taxon>Bacteria</taxon>
        <taxon>Pseudomonadati</taxon>
        <taxon>Bacteroidota</taxon>
        <taxon>Cytophagia</taxon>
        <taxon>Cytophagales</taxon>
        <taxon>Leadbetterellaceae</taxon>
        <taxon>Emticicia</taxon>
    </lineage>
</organism>
<keyword evidence="4 8" id="KW-0812">Transmembrane</keyword>
<evidence type="ECO:0000256" key="5">
    <source>
        <dbReference type="ARBA" id="ARBA00023077"/>
    </source>
</evidence>
<dbReference type="InterPro" id="IPR023997">
    <property type="entry name" value="TonB-dep_OMP_SusC/RagA_CS"/>
</dbReference>
<evidence type="ECO:0000259" key="11">
    <source>
        <dbReference type="Pfam" id="PF00593"/>
    </source>
</evidence>
<evidence type="ECO:0000313" key="13">
    <source>
        <dbReference type="EMBL" id="RYU95392.1"/>
    </source>
</evidence>
<feature type="domain" description="TonB-dependent receptor plug" evidence="12">
    <location>
        <begin position="120"/>
        <end position="224"/>
    </location>
</feature>
<dbReference type="NCBIfam" id="TIGR04056">
    <property type="entry name" value="OMP_RagA_SusC"/>
    <property type="match status" value="1"/>
</dbReference>
<dbReference type="InterPro" id="IPR023996">
    <property type="entry name" value="TonB-dep_OMP_SusC/RagA"/>
</dbReference>
<evidence type="ECO:0000256" key="2">
    <source>
        <dbReference type="ARBA" id="ARBA00022448"/>
    </source>
</evidence>
<comment type="subcellular location">
    <subcellularLocation>
        <location evidence="1 8">Cell outer membrane</location>
        <topology evidence="1 8">Multi-pass membrane protein</topology>
    </subcellularLocation>
</comment>
<dbReference type="RefSeq" id="WP_130021225.1">
    <property type="nucleotide sequence ID" value="NZ_SEWF01000015.1"/>
</dbReference>
<dbReference type="EMBL" id="SEWF01000015">
    <property type="protein sequence ID" value="RYU95392.1"/>
    <property type="molecule type" value="Genomic_DNA"/>
</dbReference>
<keyword evidence="13" id="KW-0675">Receptor</keyword>
<dbReference type="Proteomes" id="UP000293162">
    <property type="component" value="Unassembled WGS sequence"/>
</dbReference>
<sequence length="1072" mass="116440">MKHFYSTYMRGIKLCLLLCCSTILTYAQTNISGKVTDKDGAGIPGVSVVVQGTTTGAVTDANGSYQIAAKAGAKSLTFSSIGYTLKTVEIGSKTVIDVTLEEDVNSLDEIVVTGYTSERKKDIIGSVAVVNTKSTLQQPSSNLGNMLQGRAPGVTVSGTGAPGAPAKVRIRGFTSFGNNDPLYIIDGVPTDNANALNPQDIESVQVLKDPVSASIYGSRAANGVIVVTTKQGTSGKTTISYDGYYGVQSLPDRVFPSMMNTQQYYEYLQAAAAGAGIPFKSNVFQNGIPKYLVTNTNVVANPGDATNPDMSRYNYDPYSYDRTYQIAETSMGTDWLREATQSAPVQSHQITATGGTDKGAYSLGVNYFGTDGIFKHTSLNRVTVRANTRFKPTKWLTIGENMQVAFTNQSGASGNPFNSGDGLDFNNEASPWYAGLRTVPFLPVYDVKGNFAGTSLGEAGSTGVPTVSLFRNKDNKFTGFNLFGNLYAQIEVYKDIVLSTSFGIDQNMTNGYNFVFITPEKAEPTRNNAFNEYFGRGFSWTWTNSIQYKKDFNKDHSLKLFAATESIFSQGRGISGSRTDYDFNDPNFWSLNTGKNLPQNGGSPGTPRTLYSLMGKAEYQLMDRYLFSATVRRDAASVFGPESRVGVFPAFGVGWRLSEEAFMKSIPFVTDLKLRAGWGQMGSQRNVGSANAYSFYSAGLANTAYDITGGNGLPVIGYRPSVVGNPATKWEAAEMTNIGLDGTLWNGKLDFSIEYFNNTTKDLLVDRQPNGLEPTVGQPRINVGTMVNKGIDIALGTKGKITTDLGYSIGATFTHYKNEAVKIDAEGSSALLFGAGRLGNIQRVEGGRPLASFWGWVVEGNFQNQAEVDAHAAMPYKRVGSWKIKDINGDKVIDGNDQTYIGNPIPKFQIGTDISLTYKGFDFQTFLFWNYGNDIYNYTKWATHLRGFVGGYNTEVLTDSWTPQNTSGRLPILNANDTYSGSISTSYYVESGSFLRARQAQLGYTLPSKWIGKAGIGRARIYVQVQNLFTITKYSGSDPDIGILGNSELQMGVDQFRTPAPRTVLLGVNIGL</sequence>
<gene>
    <name evidence="13" type="ORF">EWM59_12030</name>
</gene>
<name>A0A4Q5LZV4_9BACT</name>
<dbReference type="NCBIfam" id="TIGR04057">
    <property type="entry name" value="SusC_RagA_signa"/>
    <property type="match status" value="1"/>
</dbReference>
<dbReference type="Gene3D" id="2.170.130.10">
    <property type="entry name" value="TonB-dependent receptor, plug domain"/>
    <property type="match status" value="1"/>
</dbReference>
<evidence type="ECO:0000256" key="7">
    <source>
        <dbReference type="ARBA" id="ARBA00023237"/>
    </source>
</evidence>
<keyword evidence="3 8" id="KW-1134">Transmembrane beta strand</keyword>
<evidence type="ECO:0000313" key="14">
    <source>
        <dbReference type="Proteomes" id="UP000293162"/>
    </source>
</evidence>
<keyword evidence="7 8" id="KW-0998">Cell outer membrane</keyword>
<dbReference type="AlphaFoldDB" id="A0A4Q5LZV4"/>
<dbReference type="Pfam" id="PF13715">
    <property type="entry name" value="CarbopepD_reg_2"/>
    <property type="match status" value="1"/>
</dbReference>
<dbReference type="InterPro" id="IPR012910">
    <property type="entry name" value="Plug_dom"/>
</dbReference>
<comment type="caution">
    <text evidence="13">The sequence shown here is derived from an EMBL/GenBank/DDBJ whole genome shotgun (WGS) entry which is preliminary data.</text>
</comment>
<dbReference type="PROSITE" id="PS52016">
    <property type="entry name" value="TONB_DEPENDENT_REC_3"/>
    <property type="match status" value="1"/>
</dbReference>
<dbReference type="SUPFAM" id="SSF56935">
    <property type="entry name" value="Porins"/>
    <property type="match status" value="1"/>
</dbReference>
<feature type="domain" description="TonB-dependent receptor-like beta-barrel" evidence="11">
    <location>
        <begin position="431"/>
        <end position="1028"/>
    </location>
</feature>
<evidence type="ECO:0000256" key="3">
    <source>
        <dbReference type="ARBA" id="ARBA00022452"/>
    </source>
</evidence>
<dbReference type="Pfam" id="PF00593">
    <property type="entry name" value="TonB_dep_Rec_b-barrel"/>
    <property type="match status" value="1"/>
</dbReference>
<keyword evidence="2 8" id="KW-0813">Transport</keyword>
<dbReference type="Gene3D" id="2.40.170.20">
    <property type="entry name" value="TonB-dependent receptor, beta-barrel domain"/>
    <property type="match status" value="1"/>
</dbReference>
<dbReference type="Gene3D" id="2.60.40.1120">
    <property type="entry name" value="Carboxypeptidase-like, regulatory domain"/>
    <property type="match status" value="1"/>
</dbReference>
<evidence type="ECO:0000256" key="1">
    <source>
        <dbReference type="ARBA" id="ARBA00004571"/>
    </source>
</evidence>
<evidence type="ECO:0000256" key="9">
    <source>
        <dbReference type="RuleBase" id="RU003357"/>
    </source>
</evidence>
<dbReference type="SUPFAM" id="SSF49464">
    <property type="entry name" value="Carboxypeptidase regulatory domain-like"/>
    <property type="match status" value="1"/>
</dbReference>
<dbReference type="GO" id="GO:0009279">
    <property type="term" value="C:cell outer membrane"/>
    <property type="evidence" value="ECO:0007669"/>
    <property type="project" value="UniProtKB-SubCell"/>
</dbReference>
<dbReference type="InterPro" id="IPR008969">
    <property type="entry name" value="CarboxyPept-like_regulatory"/>
</dbReference>
<reference evidence="13 14" key="1">
    <citation type="submission" date="2019-02" db="EMBL/GenBank/DDBJ databases">
        <title>Bacterial novel species Emticicia sp. 17J42-9 isolated from soil.</title>
        <authorList>
            <person name="Jung H.-Y."/>
        </authorList>
    </citation>
    <scope>NUCLEOTIDE SEQUENCE [LARGE SCALE GENOMIC DNA]</scope>
    <source>
        <strain evidence="13 14">17J42-9</strain>
    </source>
</reference>
<evidence type="ECO:0000256" key="10">
    <source>
        <dbReference type="SAM" id="SignalP"/>
    </source>
</evidence>
<keyword evidence="10" id="KW-0732">Signal</keyword>
<proteinExistence type="inferred from homology"/>
<dbReference type="InterPro" id="IPR036942">
    <property type="entry name" value="Beta-barrel_TonB_sf"/>
</dbReference>
<keyword evidence="5 9" id="KW-0798">TonB box</keyword>
<keyword evidence="6 8" id="KW-0472">Membrane</keyword>
<evidence type="ECO:0000256" key="4">
    <source>
        <dbReference type="ARBA" id="ARBA00022692"/>
    </source>
</evidence>
<dbReference type="InterPro" id="IPR039426">
    <property type="entry name" value="TonB-dep_rcpt-like"/>
</dbReference>
<feature type="signal peptide" evidence="10">
    <location>
        <begin position="1"/>
        <end position="27"/>
    </location>
</feature>
<dbReference type="OrthoDB" id="9768177at2"/>
<dbReference type="InterPro" id="IPR037066">
    <property type="entry name" value="Plug_dom_sf"/>
</dbReference>
<accession>A0A4Q5LZV4</accession>
<feature type="chain" id="PRO_5020636076" evidence="10">
    <location>
        <begin position="28"/>
        <end position="1072"/>
    </location>
</feature>
<evidence type="ECO:0000256" key="8">
    <source>
        <dbReference type="PROSITE-ProRule" id="PRU01360"/>
    </source>
</evidence>
<dbReference type="InterPro" id="IPR000531">
    <property type="entry name" value="Beta-barrel_TonB"/>
</dbReference>
<evidence type="ECO:0000256" key="6">
    <source>
        <dbReference type="ARBA" id="ARBA00023136"/>
    </source>
</evidence>
<evidence type="ECO:0000259" key="12">
    <source>
        <dbReference type="Pfam" id="PF07715"/>
    </source>
</evidence>
<keyword evidence="14" id="KW-1185">Reference proteome</keyword>
<comment type="similarity">
    <text evidence="8 9">Belongs to the TonB-dependent receptor family.</text>
</comment>
<dbReference type="Pfam" id="PF07715">
    <property type="entry name" value="Plug"/>
    <property type="match status" value="1"/>
</dbReference>
<protein>
    <submittedName>
        <fullName evidence="13">TonB-dependent receptor</fullName>
    </submittedName>
</protein>